<feature type="compositionally biased region" description="Acidic residues" evidence="3">
    <location>
        <begin position="45"/>
        <end position="59"/>
    </location>
</feature>
<name>A0ABD3WG22_SINWO</name>
<dbReference type="GO" id="GO:0005730">
    <property type="term" value="C:nucleolus"/>
    <property type="evidence" value="ECO:0007669"/>
    <property type="project" value="UniProtKB-SubCell"/>
</dbReference>
<feature type="region of interest" description="Disordered" evidence="3">
    <location>
        <begin position="309"/>
        <end position="330"/>
    </location>
</feature>
<evidence type="ECO:0000256" key="3">
    <source>
        <dbReference type="SAM" id="MobiDB-lite"/>
    </source>
</evidence>
<feature type="compositionally biased region" description="Basic and acidic residues" evidence="3">
    <location>
        <begin position="119"/>
        <end position="128"/>
    </location>
</feature>
<dbReference type="EMBL" id="JBJQND010000007">
    <property type="protein sequence ID" value="KAL3872193.1"/>
    <property type="molecule type" value="Genomic_DNA"/>
</dbReference>
<dbReference type="PANTHER" id="PTHR21686:SF12">
    <property type="entry name" value="DEOXYNUCLEOTIDYLTRANSFERASE TERMINAL-INTERACTING PROTEIN 2"/>
    <property type="match status" value="1"/>
</dbReference>
<proteinExistence type="predicted"/>
<keyword evidence="6" id="KW-1185">Reference proteome</keyword>
<dbReference type="Pfam" id="PF08698">
    <property type="entry name" value="Fcf2"/>
    <property type="match status" value="1"/>
</dbReference>
<organism evidence="5 6">
    <name type="scientific">Sinanodonta woodiana</name>
    <name type="common">Chinese pond mussel</name>
    <name type="synonym">Anodonta woodiana</name>
    <dbReference type="NCBI Taxonomy" id="1069815"/>
    <lineage>
        <taxon>Eukaryota</taxon>
        <taxon>Metazoa</taxon>
        <taxon>Spiralia</taxon>
        <taxon>Lophotrochozoa</taxon>
        <taxon>Mollusca</taxon>
        <taxon>Bivalvia</taxon>
        <taxon>Autobranchia</taxon>
        <taxon>Heteroconchia</taxon>
        <taxon>Palaeoheterodonta</taxon>
        <taxon>Unionida</taxon>
        <taxon>Unionoidea</taxon>
        <taxon>Unionidae</taxon>
        <taxon>Unioninae</taxon>
        <taxon>Sinanodonta</taxon>
    </lineage>
</organism>
<evidence type="ECO:0000259" key="4">
    <source>
        <dbReference type="Pfam" id="PF08698"/>
    </source>
</evidence>
<feature type="region of interest" description="Disordered" evidence="3">
    <location>
        <begin position="96"/>
        <end position="128"/>
    </location>
</feature>
<feature type="compositionally biased region" description="Polar residues" evidence="3">
    <location>
        <begin position="96"/>
        <end position="118"/>
    </location>
</feature>
<gene>
    <name evidence="5" type="ORF">ACJMK2_040136</name>
</gene>
<protein>
    <recommendedName>
        <fullName evidence="4">Fcf2 pre-rRNA processing C-terminal domain-containing protein</fullName>
    </recommendedName>
</protein>
<comment type="caution">
    <text evidence="5">The sequence shown here is derived from an EMBL/GenBank/DDBJ whole genome shotgun (WGS) entry which is preliminary data.</text>
</comment>
<dbReference type="InterPro" id="IPR014810">
    <property type="entry name" value="Fcf2_C"/>
</dbReference>
<comment type="subcellular location">
    <subcellularLocation>
        <location evidence="1">Nucleus</location>
        <location evidence="1">Nucleolus</location>
    </subcellularLocation>
</comment>
<dbReference type="AlphaFoldDB" id="A0ABD3WG22"/>
<feature type="region of interest" description="Disordered" evidence="3">
    <location>
        <begin position="39"/>
        <end position="59"/>
    </location>
</feature>
<keyword evidence="2" id="KW-0539">Nucleus</keyword>
<reference evidence="5 6" key="1">
    <citation type="submission" date="2024-11" db="EMBL/GenBank/DDBJ databases">
        <title>Chromosome-level genome assembly of the freshwater bivalve Anodonta woodiana.</title>
        <authorList>
            <person name="Chen X."/>
        </authorList>
    </citation>
    <scope>NUCLEOTIDE SEQUENCE [LARGE SCALE GENOMIC DNA]</scope>
    <source>
        <strain evidence="5">MN2024</strain>
        <tissue evidence="5">Gills</tissue>
    </source>
</reference>
<evidence type="ECO:0000313" key="5">
    <source>
        <dbReference type="EMBL" id="KAL3872193.1"/>
    </source>
</evidence>
<feature type="compositionally biased region" description="Basic residues" evidence="3">
    <location>
        <begin position="320"/>
        <end position="330"/>
    </location>
</feature>
<evidence type="ECO:0000256" key="2">
    <source>
        <dbReference type="ARBA" id="ARBA00023242"/>
    </source>
</evidence>
<evidence type="ECO:0000256" key="1">
    <source>
        <dbReference type="ARBA" id="ARBA00004604"/>
    </source>
</evidence>
<evidence type="ECO:0000313" key="6">
    <source>
        <dbReference type="Proteomes" id="UP001634394"/>
    </source>
</evidence>
<dbReference type="PANTHER" id="PTHR21686">
    <property type="entry name" value="DEOXYNUCLEOTIDYLTRANSFERASE TERMINAL-INTERACTING PROTEIN 2"/>
    <property type="match status" value="1"/>
</dbReference>
<feature type="domain" description="Fcf2 pre-rRNA processing C-terminal" evidence="4">
    <location>
        <begin position="211"/>
        <end position="304"/>
    </location>
</feature>
<dbReference type="Proteomes" id="UP001634394">
    <property type="component" value="Unassembled WGS sequence"/>
</dbReference>
<sequence>MDISDSSSDDSLSFEEHIQLDTLSALAATSIATRLQEKMKTGLESDVDSDTSDSNSDDIEDISYKSRAQSTQIALNTKPLFGALERYNRSRGFYLSSHTHQPTSVNKAAQGDNCTSRSGNKDENAERKEKTIQLSSSLQCNIQSDSCYVTLNWDKNLEGISHANINQAKKDTEEELMKKSVITDDFERKETIPSYEEGLRQIKKKRRLEREKTKGKNWFQMPAPEMTEERKHDLTILQMRKALDPKRFYKGNDIKALPRYFQFGEVVETPADFYHARIPKKQRKSTIVDELLADVETRKYNKRKYTEIQEAKRKNLGPYKHMKRLKKKKH</sequence>
<dbReference type="InterPro" id="IPR039883">
    <property type="entry name" value="Fcf2/DNTTIP2"/>
</dbReference>
<accession>A0ABD3WG22</accession>